<gene>
    <name evidence="1" type="ORF">T01_2735</name>
</gene>
<dbReference type="InParanoid" id="A0A0V0YVT5"/>
<dbReference type="EMBL" id="JYDH01004430">
    <property type="protein sequence ID" value="KRY04304.1"/>
    <property type="molecule type" value="Genomic_DNA"/>
</dbReference>
<comment type="caution">
    <text evidence="1">The sequence shown here is derived from an EMBL/GenBank/DDBJ whole genome shotgun (WGS) entry which is preliminary data.</text>
</comment>
<evidence type="ECO:0000313" key="1">
    <source>
        <dbReference type="EMBL" id="KRY04304.1"/>
    </source>
</evidence>
<organism evidence="1 2">
    <name type="scientific">Trichinella spiralis</name>
    <name type="common">Trichina worm</name>
    <dbReference type="NCBI Taxonomy" id="6334"/>
    <lineage>
        <taxon>Eukaryota</taxon>
        <taxon>Metazoa</taxon>
        <taxon>Ecdysozoa</taxon>
        <taxon>Nematoda</taxon>
        <taxon>Enoplea</taxon>
        <taxon>Dorylaimia</taxon>
        <taxon>Trichinellida</taxon>
        <taxon>Trichinellidae</taxon>
        <taxon>Trichinella</taxon>
    </lineage>
</organism>
<dbReference type="Proteomes" id="UP000054776">
    <property type="component" value="Unassembled WGS sequence"/>
</dbReference>
<sequence length="37" mass="4321">MKQLRGLDSLATTICSFLLDVNFFSFRFFIQKITAFT</sequence>
<protein>
    <submittedName>
        <fullName evidence="1">Uncharacterized protein</fullName>
    </submittedName>
</protein>
<proteinExistence type="predicted"/>
<dbReference type="AlphaFoldDB" id="A0A0V0YVT5"/>
<reference evidence="1 2" key="1">
    <citation type="submission" date="2015-01" db="EMBL/GenBank/DDBJ databases">
        <title>Evolution of Trichinella species and genotypes.</title>
        <authorList>
            <person name="Korhonen P.K."/>
            <person name="Edoardo P."/>
            <person name="Giuseppe L.R."/>
            <person name="Gasser R.B."/>
        </authorList>
    </citation>
    <scope>NUCLEOTIDE SEQUENCE [LARGE SCALE GENOMIC DNA]</scope>
    <source>
        <strain evidence="1">ISS3</strain>
    </source>
</reference>
<keyword evidence="2" id="KW-1185">Reference proteome</keyword>
<accession>A0A0V0YVT5</accession>
<evidence type="ECO:0000313" key="2">
    <source>
        <dbReference type="Proteomes" id="UP000054776"/>
    </source>
</evidence>
<name>A0A0V0YVT5_TRISP</name>